<dbReference type="PANTHER" id="PTHR43008:SF8">
    <property type="entry name" value="BENZIL REDUCTASE ((S)-BENZOIN FORMING) IRC24"/>
    <property type="match status" value="1"/>
</dbReference>
<reference evidence="4" key="1">
    <citation type="journal article" date="2020" name="bioRxiv">
        <title>Whole genome comparisons of ergot fungi reveals the divergence and evolution of species within the genus Claviceps are the result of varying mechanisms driving genome evolution and host range expansion.</title>
        <authorList>
            <person name="Wyka S.A."/>
            <person name="Mondo S.J."/>
            <person name="Liu M."/>
            <person name="Dettman J."/>
            <person name="Nalam V."/>
            <person name="Broders K.D."/>
        </authorList>
    </citation>
    <scope>NUCLEOTIDE SEQUENCE</scope>
    <source>
        <strain evidence="4">CCC 602</strain>
    </source>
</reference>
<organism evidence="4 5">
    <name type="scientific">Claviceps pusilla</name>
    <dbReference type="NCBI Taxonomy" id="123648"/>
    <lineage>
        <taxon>Eukaryota</taxon>
        <taxon>Fungi</taxon>
        <taxon>Dikarya</taxon>
        <taxon>Ascomycota</taxon>
        <taxon>Pezizomycotina</taxon>
        <taxon>Sordariomycetes</taxon>
        <taxon>Hypocreomycetidae</taxon>
        <taxon>Hypocreales</taxon>
        <taxon>Clavicipitaceae</taxon>
        <taxon>Claviceps</taxon>
    </lineage>
</organism>
<dbReference type="InterPro" id="IPR036291">
    <property type="entry name" value="NAD(P)-bd_dom_sf"/>
</dbReference>
<keyword evidence="5" id="KW-1185">Reference proteome</keyword>
<evidence type="ECO:0000256" key="2">
    <source>
        <dbReference type="ARBA" id="ARBA00022857"/>
    </source>
</evidence>
<name>A0A9P7N6I5_9HYPO</name>
<evidence type="ECO:0000313" key="4">
    <source>
        <dbReference type="EMBL" id="KAG5991041.1"/>
    </source>
</evidence>
<dbReference type="PROSITE" id="PS00061">
    <property type="entry name" value="ADH_SHORT"/>
    <property type="match status" value="1"/>
</dbReference>
<evidence type="ECO:0000256" key="1">
    <source>
        <dbReference type="ARBA" id="ARBA00006484"/>
    </source>
</evidence>
<dbReference type="OrthoDB" id="153074at2759"/>
<keyword evidence="2" id="KW-0521">NADP</keyword>
<dbReference type="AlphaFoldDB" id="A0A9P7N6I5"/>
<accession>A0A9P7N6I5</accession>
<gene>
    <name evidence="4" type="ORF">E4U43_004123</name>
</gene>
<dbReference type="SUPFAM" id="SSF51735">
    <property type="entry name" value="NAD(P)-binding Rossmann-fold domains"/>
    <property type="match status" value="1"/>
</dbReference>
<proteinExistence type="inferred from homology"/>
<dbReference type="EMBL" id="SRPW01002695">
    <property type="protein sequence ID" value="KAG5991041.1"/>
    <property type="molecule type" value="Genomic_DNA"/>
</dbReference>
<dbReference type="GO" id="GO:0050664">
    <property type="term" value="F:oxidoreductase activity, acting on NAD(P)H, oxygen as acceptor"/>
    <property type="evidence" value="ECO:0007669"/>
    <property type="project" value="TreeGrafter"/>
</dbReference>
<comment type="similarity">
    <text evidence="1">Belongs to the short-chain dehydrogenases/reductases (SDR) family.</text>
</comment>
<dbReference type="PRINTS" id="PR00081">
    <property type="entry name" value="GDHRDH"/>
</dbReference>
<dbReference type="FunFam" id="3.40.50.720:FF:000281">
    <property type="entry name" value="Uncharacterized oxidoreductase YIR035C"/>
    <property type="match status" value="1"/>
</dbReference>
<dbReference type="InterPro" id="IPR020904">
    <property type="entry name" value="Sc_DH/Rdtase_CS"/>
</dbReference>
<protein>
    <submittedName>
        <fullName evidence="4">Uncharacterized protein</fullName>
    </submittedName>
</protein>
<sequence length="250" mass="27281">MSPKVIIVTGASKGLGAAIARYLLGQSHKLVLAARSAEPLASLQRAHPGQVDYVAGDMTDVEMPEKLVSLAVKAFGRLDGLVLNHGLLVSQKFENFSAHEFRNLYNVNVFSCMAMAQCAIPEIRKTKGCILWVSSGAARRAYQGWSGYASSKAAVNALSTCLAFEDKEITSLTIEPGRVDTDMQAQIRSAGKDTMDKTQFDDFVNAFEQGQLLKPEQPGHVMARFVVDPIKELSGQNLRWNSPELASYQD</sequence>
<dbReference type="InterPro" id="IPR002347">
    <property type="entry name" value="SDR_fam"/>
</dbReference>
<dbReference type="Gene3D" id="3.40.50.720">
    <property type="entry name" value="NAD(P)-binding Rossmann-like Domain"/>
    <property type="match status" value="1"/>
</dbReference>
<dbReference type="Proteomes" id="UP000748025">
    <property type="component" value="Unassembled WGS sequence"/>
</dbReference>
<dbReference type="PANTHER" id="PTHR43008">
    <property type="entry name" value="BENZIL REDUCTASE"/>
    <property type="match status" value="1"/>
</dbReference>
<dbReference type="Pfam" id="PF00106">
    <property type="entry name" value="adh_short"/>
    <property type="match status" value="1"/>
</dbReference>
<evidence type="ECO:0000313" key="5">
    <source>
        <dbReference type="Proteomes" id="UP000748025"/>
    </source>
</evidence>
<comment type="caution">
    <text evidence="4">The sequence shown here is derived from an EMBL/GenBank/DDBJ whole genome shotgun (WGS) entry which is preliminary data.</text>
</comment>
<evidence type="ECO:0000256" key="3">
    <source>
        <dbReference type="ARBA" id="ARBA00023002"/>
    </source>
</evidence>
<keyword evidence="3" id="KW-0560">Oxidoreductase</keyword>